<name>A0A2W5FM64_9BACT</name>
<dbReference type="EMBL" id="QFOT01000101">
    <property type="protein sequence ID" value="PZP54910.1"/>
    <property type="molecule type" value="Genomic_DNA"/>
</dbReference>
<evidence type="ECO:0000313" key="2">
    <source>
        <dbReference type="Proteomes" id="UP000249739"/>
    </source>
</evidence>
<proteinExistence type="predicted"/>
<reference evidence="1 2" key="1">
    <citation type="submission" date="2017-08" db="EMBL/GenBank/DDBJ databases">
        <title>Infants hospitalized years apart are colonized by the same room-sourced microbial strains.</title>
        <authorList>
            <person name="Brooks B."/>
            <person name="Olm M.R."/>
            <person name="Firek B.A."/>
            <person name="Baker R."/>
            <person name="Thomas B.C."/>
            <person name="Morowitz M.J."/>
            <person name="Banfield J.F."/>
        </authorList>
    </citation>
    <scope>NUCLEOTIDE SEQUENCE [LARGE SCALE GENOMIC DNA]</scope>
    <source>
        <strain evidence="1">S2_006_000_R2_64</strain>
    </source>
</reference>
<accession>A0A2W5FM64</accession>
<organism evidence="1 2">
    <name type="scientific">Micavibrio aeruginosavorus</name>
    <dbReference type="NCBI Taxonomy" id="349221"/>
    <lineage>
        <taxon>Bacteria</taxon>
        <taxon>Pseudomonadati</taxon>
        <taxon>Bdellovibrionota</taxon>
        <taxon>Bdellovibrionia</taxon>
        <taxon>Bdellovibrionales</taxon>
        <taxon>Pseudobdellovibrionaceae</taxon>
        <taxon>Micavibrio</taxon>
    </lineage>
</organism>
<dbReference type="Proteomes" id="UP000249739">
    <property type="component" value="Unassembled WGS sequence"/>
</dbReference>
<comment type="caution">
    <text evidence="1">The sequence shown here is derived from an EMBL/GenBank/DDBJ whole genome shotgun (WGS) entry which is preliminary data.</text>
</comment>
<protein>
    <submittedName>
        <fullName evidence="1">Uncharacterized protein</fullName>
    </submittedName>
</protein>
<sequence>MPHRNSPYLIFTVIPMKIGIQIYPHYLDYGFRRNGTERILLITKKLKKIAERSRQKGVFYAPMD</sequence>
<dbReference type="AlphaFoldDB" id="A0A2W5FM64"/>
<evidence type="ECO:0000313" key="1">
    <source>
        <dbReference type="EMBL" id="PZP54910.1"/>
    </source>
</evidence>
<gene>
    <name evidence="1" type="ORF">DI586_08470</name>
</gene>